<evidence type="ECO:0000256" key="1">
    <source>
        <dbReference type="ARBA" id="ARBA00004613"/>
    </source>
</evidence>
<keyword evidence="9" id="KW-1185">Reference proteome</keyword>
<keyword evidence="2" id="KW-0964">Secreted</keyword>
<dbReference type="Proteomes" id="UP000076580">
    <property type="component" value="Chromosome 03"/>
</dbReference>
<evidence type="ECO:0000256" key="5">
    <source>
        <dbReference type="PROSITE-ProRule" id="PRU01243"/>
    </source>
</evidence>
<name>A0A151GBN0_DRECN</name>
<keyword evidence="3 6" id="KW-0732">Signal</keyword>
<reference evidence="8 9" key="1">
    <citation type="journal article" date="2016" name="Sci. Rep.">
        <title>Insights into Adaptations to a Near-Obligate Nematode Endoparasitic Lifestyle from the Finished Genome of Drechmeria coniospora.</title>
        <authorList>
            <person name="Zhang L."/>
            <person name="Zhou Z."/>
            <person name="Guo Q."/>
            <person name="Fokkens L."/>
            <person name="Miskei M."/>
            <person name="Pocsi I."/>
            <person name="Zhang W."/>
            <person name="Chen M."/>
            <person name="Wang L."/>
            <person name="Sun Y."/>
            <person name="Donzelli B.G."/>
            <person name="Gibson D.M."/>
            <person name="Nelson D.R."/>
            <person name="Luo J.G."/>
            <person name="Rep M."/>
            <person name="Liu H."/>
            <person name="Yang S."/>
            <person name="Wang J."/>
            <person name="Krasnoff S.B."/>
            <person name="Xu Y."/>
            <person name="Molnar I."/>
            <person name="Lin M."/>
        </authorList>
    </citation>
    <scope>NUCLEOTIDE SEQUENCE [LARGE SCALE GENOMIC DNA]</scope>
    <source>
        <strain evidence="8 9">ARSEF 6962</strain>
    </source>
</reference>
<feature type="signal peptide" evidence="6">
    <location>
        <begin position="1"/>
        <end position="19"/>
    </location>
</feature>
<comment type="caution">
    <text evidence="5">Lacks conserved residue(s) required for the propagation of feature annotation.</text>
</comment>
<evidence type="ECO:0000256" key="3">
    <source>
        <dbReference type="ARBA" id="ARBA00022729"/>
    </source>
</evidence>
<comment type="caution">
    <text evidence="8">The sequence shown here is derived from an EMBL/GenBank/DDBJ whole genome shotgun (WGS) entry which is preliminary data.</text>
</comment>
<dbReference type="PROSITE" id="PS51895">
    <property type="entry name" value="AA1"/>
    <property type="match status" value="1"/>
</dbReference>
<dbReference type="GeneID" id="63719055"/>
<dbReference type="Pfam" id="PF16541">
    <property type="entry name" value="AltA1"/>
    <property type="match status" value="1"/>
</dbReference>
<feature type="chain" id="PRO_5007580404" description="AA1-like domain-containing protein" evidence="6">
    <location>
        <begin position="20"/>
        <end position="154"/>
    </location>
</feature>
<feature type="disulfide bond" evidence="5">
    <location>
        <begin position="123"/>
        <end position="135"/>
    </location>
</feature>
<protein>
    <recommendedName>
        <fullName evidence="7">AA1-like domain-containing protein</fullName>
    </recommendedName>
</protein>
<dbReference type="GO" id="GO:0005576">
    <property type="term" value="C:extracellular region"/>
    <property type="evidence" value="ECO:0007669"/>
    <property type="project" value="UniProtKB-SubCell"/>
</dbReference>
<feature type="domain" description="AA1-like" evidence="7">
    <location>
        <begin position="25"/>
        <end position="148"/>
    </location>
</feature>
<evidence type="ECO:0000259" key="7">
    <source>
        <dbReference type="PROSITE" id="PS51895"/>
    </source>
</evidence>
<dbReference type="AlphaFoldDB" id="A0A151GBN0"/>
<evidence type="ECO:0000256" key="4">
    <source>
        <dbReference type="ARBA" id="ARBA00023157"/>
    </source>
</evidence>
<dbReference type="RefSeq" id="XP_040653806.1">
    <property type="nucleotide sequence ID" value="XM_040803702.1"/>
</dbReference>
<proteinExistence type="predicted"/>
<evidence type="ECO:0000256" key="2">
    <source>
        <dbReference type="ARBA" id="ARBA00022525"/>
    </source>
</evidence>
<gene>
    <name evidence="8" type="ORF">DCS_06412</name>
</gene>
<evidence type="ECO:0000256" key="6">
    <source>
        <dbReference type="SAM" id="SignalP"/>
    </source>
</evidence>
<sequence length="154" mass="16393">MRITAVLPTITLAFAFTRAIPTEPKPSESIEISKLIVRKYVSESGTAINVVDFKLAGNDGIGIECTARNPAFPTPNEVTTCGNSKYRFSLHSGNAGSEFSLRVYHELGTAVGYYGQGNVPTYCHAGGDGPGDYVCFQIAPVVIVIDSTSPPVHP</sequence>
<dbReference type="InterPro" id="IPR032382">
    <property type="entry name" value="AltA1"/>
</dbReference>
<keyword evidence="4 5" id="KW-1015">Disulfide bond</keyword>
<dbReference type="EMBL" id="LAYC01000003">
    <property type="protein sequence ID" value="KYK54454.1"/>
    <property type="molecule type" value="Genomic_DNA"/>
</dbReference>
<evidence type="ECO:0000313" key="9">
    <source>
        <dbReference type="Proteomes" id="UP000076580"/>
    </source>
</evidence>
<accession>A0A151GBN0</accession>
<organism evidence="8 9">
    <name type="scientific">Drechmeria coniospora</name>
    <name type="common">Nematophagous fungus</name>
    <name type="synonym">Meria coniospora</name>
    <dbReference type="NCBI Taxonomy" id="98403"/>
    <lineage>
        <taxon>Eukaryota</taxon>
        <taxon>Fungi</taxon>
        <taxon>Dikarya</taxon>
        <taxon>Ascomycota</taxon>
        <taxon>Pezizomycotina</taxon>
        <taxon>Sordariomycetes</taxon>
        <taxon>Hypocreomycetidae</taxon>
        <taxon>Hypocreales</taxon>
        <taxon>Ophiocordycipitaceae</taxon>
        <taxon>Drechmeria</taxon>
    </lineage>
</organism>
<evidence type="ECO:0000313" key="8">
    <source>
        <dbReference type="EMBL" id="KYK54454.1"/>
    </source>
</evidence>
<dbReference type="InParanoid" id="A0A151GBN0"/>
<dbReference type="Gene3D" id="2.40.350.20">
    <property type="match status" value="1"/>
</dbReference>
<comment type="subcellular location">
    <subcellularLocation>
        <location evidence="1">Secreted</location>
    </subcellularLocation>
</comment>